<reference evidence="1 2" key="1">
    <citation type="submission" date="2019-05" db="EMBL/GenBank/DDBJ databases">
        <title>Another draft genome of Portunus trituberculatus and its Hox gene families provides insights of decapod evolution.</title>
        <authorList>
            <person name="Jeong J.-H."/>
            <person name="Song I."/>
            <person name="Kim S."/>
            <person name="Choi T."/>
            <person name="Kim D."/>
            <person name="Ryu S."/>
            <person name="Kim W."/>
        </authorList>
    </citation>
    <scope>NUCLEOTIDE SEQUENCE [LARGE SCALE GENOMIC DNA]</scope>
    <source>
        <tissue evidence="1">Muscle</tissue>
    </source>
</reference>
<evidence type="ECO:0000313" key="1">
    <source>
        <dbReference type="EMBL" id="MPC67740.1"/>
    </source>
</evidence>
<sequence length="27" mass="3227">MTLTSISKTWVESSRRMTCTRRVLRAR</sequence>
<keyword evidence="2" id="KW-1185">Reference proteome</keyword>
<gene>
    <name evidence="1" type="ORF">E2C01_061922</name>
</gene>
<organism evidence="1 2">
    <name type="scientific">Portunus trituberculatus</name>
    <name type="common">Swimming crab</name>
    <name type="synonym">Neptunus trituberculatus</name>
    <dbReference type="NCBI Taxonomy" id="210409"/>
    <lineage>
        <taxon>Eukaryota</taxon>
        <taxon>Metazoa</taxon>
        <taxon>Ecdysozoa</taxon>
        <taxon>Arthropoda</taxon>
        <taxon>Crustacea</taxon>
        <taxon>Multicrustacea</taxon>
        <taxon>Malacostraca</taxon>
        <taxon>Eumalacostraca</taxon>
        <taxon>Eucarida</taxon>
        <taxon>Decapoda</taxon>
        <taxon>Pleocyemata</taxon>
        <taxon>Brachyura</taxon>
        <taxon>Eubrachyura</taxon>
        <taxon>Portunoidea</taxon>
        <taxon>Portunidae</taxon>
        <taxon>Portuninae</taxon>
        <taxon>Portunus</taxon>
    </lineage>
</organism>
<proteinExistence type="predicted"/>
<dbReference type="Proteomes" id="UP000324222">
    <property type="component" value="Unassembled WGS sequence"/>
</dbReference>
<name>A0A5B7H6K4_PORTR</name>
<evidence type="ECO:0000313" key="2">
    <source>
        <dbReference type="Proteomes" id="UP000324222"/>
    </source>
</evidence>
<comment type="caution">
    <text evidence="1">The sequence shown here is derived from an EMBL/GenBank/DDBJ whole genome shotgun (WGS) entry which is preliminary data.</text>
</comment>
<dbReference type="EMBL" id="VSRR010026693">
    <property type="protein sequence ID" value="MPC67740.1"/>
    <property type="molecule type" value="Genomic_DNA"/>
</dbReference>
<accession>A0A5B7H6K4</accession>
<protein>
    <submittedName>
        <fullName evidence="1">Uncharacterized protein</fullName>
    </submittedName>
</protein>
<dbReference type="AlphaFoldDB" id="A0A5B7H6K4"/>